<reference evidence="1 2" key="1">
    <citation type="submission" date="2012-06" db="EMBL/GenBank/DDBJ databases">
        <title>The Genome Sequence of Aeromonas hydrophila SSU.</title>
        <authorList>
            <consortium name="The Broad Institute Genome Sequencing Platform"/>
            <person name="Earl A."/>
            <person name="Ward D."/>
            <person name="Feldgarden M."/>
            <person name="Gevers D."/>
            <person name="Chopra A."/>
            <person name="Walker B."/>
            <person name="Young S.K."/>
            <person name="Zeng Q."/>
            <person name="Gargeya S."/>
            <person name="Fitzgerald M."/>
            <person name="Haas B."/>
            <person name="Abouelleil A."/>
            <person name="Alvarado L."/>
            <person name="Arachchi H.M."/>
            <person name="Berlin A.M."/>
            <person name="Chapman S.B."/>
            <person name="Goldberg J."/>
            <person name="Griggs A."/>
            <person name="Gujja S."/>
            <person name="Hansen M."/>
            <person name="Howarth C."/>
            <person name="Imamovic A."/>
            <person name="Larimer J."/>
            <person name="McCowan C."/>
            <person name="Montmayeur A."/>
            <person name="Murphy C."/>
            <person name="Neiman D."/>
            <person name="Pearson M."/>
            <person name="Priest M."/>
            <person name="Roberts A."/>
            <person name="Saif S."/>
            <person name="Shea T."/>
            <person name="Sisk P."/>
            <person name="Sykes S."/>
            <person name="Wortman J."/>
            <person name="Nusbaum C."/>
            <person name="Birren B."/>
        </authorList>
    </citation>
    <scope>NUCLEOTIDE SEQUENCE [LARGE SCALE GENOMIC DNA]</scope>
    <source>
        <strain evidence="1 2">SSU</strain>
    </source>
</reference>
<dbReference type="RefSeq" id="WP_005308547.1">
    <property type="nucleotide sequence ID" value="NZ_CAWODP010000024.1"/>
</dbReference>
<accession>K1JDB6</accession>
<dbReference type="Proteomes" id="UP000005149">
    <property type="component" value="Unassembled WGS sequence"/>
</dbReference>
<proteinExistence type="predicted"/>
<comment type="caution">
    <text evidence="1">The sequence shown here is derived from an EMBL/GenBank/DDBJ whole genome shotgun (WGS) entry which is preliminary data.</text>
</comment>
<evidence type="ECO:0000313" key="1">
    <source>
        <dbReference type="EMBL" id="EKB25807.1"/>
    </source>
</evidence>
<evidence type="ECO:0000313" key="2">
    <source>
        <dbReference type="Proteomes" id="UP000005149"/>
    </source>
</evidence>
<dbReference type="EMBL" id="AGWR01000040">
    <property type="protein sequence ID" value="EKB25807.1"/>
    <property type="molecule type" value="Genomic_DNA"/>
</dbReference>
<keyword evidence="2" id="KW-1185">Reference proteome</keyword>
<organism evidence="1 2">
    <name type="scientific">Aeromonas dhakensis</name>
    <dbReference type="NCBI Taxonomy" id="196024"/>
    <lineage>
        <taxon>Bacteria</taxon>
        <taxon>Pseudomonadati</taxon>
        <taxon>Pseudomonadota</taxon>
        <taxon>Gammaproteobacteria</taxon>
        <taxon>Aeromonadales</taxon>
        <taxon>Aeromonadaceae</taxon>
        <taxon>Aeromonas</taxon>
    </lineage>
</organism>
<sequence length="229" mass="26725">MENNLFIEDHVVPQLFTSAIEAYEFEHRAHKNGKSYTELETFGLLWGYSIPKKGDLPAKIISTMSTIETSATRHNEWVKPDIESIIAKKQFFEKYWPSIELVGTFHSHPYSSLTEVNDRKGWRASGNEKNSRDGDVHFWPWFHENISPEQPMLAHIIVTITGLQRKGWAYPARLEGGENRKGYVLSADDRKLWLRSYSSEMKLDENDERTFVFSDNLNLEIPSLQNRFW</sequence>
<gene>
    <name evidence="1" type="ORF">HMPREF1171_04097</name>
</gene>
<protein>
    <submittedName>
        <fullName evidence="1">Uncharacterized protein</fullName>
    </submittedName>
</protein>
<dbReference type="AlphaFoldDB" id="K1JDB6"/>
<name>K1JDB6_9GAMM</name>
<dbReference type="HOGENOM" id="CLU_1132856_0_0_6"/>